<protein>
    <recommendedName>
        <fullName evidence="3">PhnA protein</fullName>
    </recommendedName>
</protein>
<evidence type="ECO:0000313" key="2">
    <source>
        <dbReference type="Proteomes" id="UP000257074"/>
    </source>
</evidence>
<gene>
    <name evidence="1" type="ORF">CE169_03420</name>
</gene>
<accession>A0A3D8U079</accession>
<reference evidence="1 2" key="1">
    <citation type="journal article" date="2017" name="Anaerobe">
        <title>Quantification, isolation and characterization of Bifidobacterium from the vaginal microbiomes of reproductive aged women.</title>
        <authorList>
            <person name="Freitas A.C."/>
            <person name="Hill J.E."/>
        </authorList>
    </citation>
    <scope>NUCLEOTIDE SEQUENCE [LARGE SCALE GENOMIC DNA]</scope>
    <source>
        <strain evidence="1 2">N6D05</strain>
    </source>
</reference>
<proteinExistence type="predicted"/>
<sequence length="236" mass="26496">MASTTTAKRFHHDLRSLADGYGVLCLIAERKASVMARHSGHGTRSVAPIPLNLGAWQLRQDIDRLVESLATAIGLRYRHMDTVSLLKGIMRYEPRLLNRPDMPAIVELTRQAAIRLDRTLNPPPETKMIGWCPACGFELRCDELELKSGYKACDRCSGEYRIKDIQRASMLRLAVGESRGTAAEISRLLQPWGIDIKSNTISHWGARGLIQPVGMDGERPVFLVWDVWQAHVRKDG</sequence>
<dbReference type="RefSeq" id="WP_058062761.1">
    <property type="nucleotide sequence ID" value="NZ_CAXSJW010000011.1"/>
</dbReference>
<name>A0A3D8U079_BIFLN</name>
<evidence type="ECO:0008006" key="3">
    <source>
        <dbReference type="Google" id="ProtNLM"/>
    </source>
</evidence>
<evidence type="ECO:0000313" key="1">
    <source>
        <dbReference type="EMBL" id="RDX09675.1"/>
    </source>
</evidence>
<dbReference type="EMBL" id="NJNR01000013">
    <property type="protein sequence ID" value="RDX09675.1"/>
    <property type="molecule type" value="Genomic_DNA"/>
</dbReference>
<dbReference type="Proteomes" id="UP000257074">
    <property type="component" value="Unassembled WGS sequence"/>
</dbReference>
<comment type="caution">
    <text evidence="1">The sequence shown here is derived from an EMBL/GenBank/DDBJ whole genome shotgun (WGS) entry which is preliminary data.</text>
</comment>
<dbReference type="AlphaFoldDB" id="A0A3D8U079"/>
<organism evidence="1 2">
    <name type="scientific">Bifidobacterium longum</name>
    <dbReference type="NCBI Taxonomy" id="216816"/>
    <lineage>
        <taxon>Bacteria</taxon>
        <taxon>Bacillati</taxon>
        <taxon>Actinomycetota</taxon>
        <taxon>Actinomycetes</taxon>
        <taxon>Bifidobacteriales</taxon>
        <taxon>Bifidobacteriaceae</taxon>
        <taxon>Bifidobacterium</taxon>
    </lineage>
</organism>